<dbReference type="EMBL" id="SNUX01000001">
    <property type="protein sequence ID" value="TES51370.1"/>
    <property type="molecule type" value="Genomic_DNA"/>
</dbReference>
<dbReference type="PANTHER" id="PTHR47505">
    <property type="entry name" value="DNA UTILIZATION PROTEIN YHGH"/>
    <property type="match status" value="1"/>
</dbReference>
<dbReference type="SUPFAM" id="SSF53271">
    <property type="entry name" value="PRTase-like"/>
    <property type="match status" value="1"/>
</dbReference>
<protein>
    <submittedName>
        <fullName evidence="3">ComF family protein</fullName>
    </submittedName>
</protein>
<evidence type="ECO:0000313" key="4">
    <source>
        <dbReference type="Proteomes" id="UP000298210"/>
    </source>
</evidence>
<organism evidence="3 4">
    <name type="scientific">Shouchella lehensis</name>
    <dbReference type="NCBI Taxonomy" id="300825"/>
    <lineage>
        <taxon>Bacteria</taxon>
        <taxon>Bacillati</taxon>
        <taxon>Bacillota</taxon>
        <taxon>Bacilli</taxon>
        <taxon>Bacillales</taxon>
        <taxon>Bacillaceae</taxon>
        <taxon>Shouchella</taxon>
    </lineage>
</organism>
<gene>
    <name evidence="3" type="ORF">E2L03_05470</name>
</gene>
<name>A0A4Y7WS57_9BACI</name>
<dbReference type="CDD" id="cd06223">
    <property type="entry name" value="PRTases_typeI"/>
    <property type="match status" value="1"/>
</dbReference>
<dbReference type="AlphaFoldDB" id="A0A4Y7WS57"/>
<evidence type="ECO:0000256" key="1">
    <source>
        <dbReference type="ARBA" id="ARBA00008007"/>
    </source>
</evidence>
<sequence length="236" mass="27264">MSNCVVCQRTFFQEISVHSLFTLKKKSVCEACRKQLIHCNGCKRCRKPKRFGPFIEQECGDCIRWRKLLAVDYLDKNISLYEYNDFLKTLLSHYKYRGDVAIGHIFTFSLQAVICDHFNDYVVTTIPLSEKRVEERGFNQADELIKGMGIHQCLTRNIGKDDRKQSKKTRYERISLVKQNPFNLVEEEKSFIKGKKYLIIDDIYTTGVTVRMAAKTLLEAGAERVSSLTVARAIKG</sequence>
<feature type="domain" description="Phosphoribosyltransferase" evidence="2">
    <location>
        <begin position="134"/>
        <end position="232"/>
    </location>
</feature>
<proteinExistence type="inferred from homology"/>
<dbReference type="InterPro" id="IPR029057">
    <property type="entry name" value="PRTase-like"/>
</dbReference>
<comment type="similarity">
    <text evidence="1">Belongs to the ComF/GntX family.</text>
</comment>
<evidence type="ECO:0000259" key="2">
    <source>
        <dbReference type="Pfam" id="PF00156"/>
    </source>
</evidence>
<dbReference type="Pfam" id="PF00156">
    <property type="entry name" value="Pribosyltran"/>
    <property type="match status" value="1"/>
</dbReference>
<dbReference type="Proteomes" id="UP000298210">
    <property type="component" value="Unassembled WGS sequence"/>
</dbReference>
<dbReference type="PANTHER" id="PTHR47505:SF1">
    <property type="entry name" value="DNA UTILIZATION PROTEIN YHGH"/>
    <property type="match status" value="1"/>
</dbReference>
<evidence type="ECO:0000313" key="3">
    <source>
        <dbReference type="EMBL" id="TES51370.1"/>
    </source>
</evidence>
<reference evidence="3 4" key="1">
    <citation type="submission" date="2019-03" db="EMBL/GenBank/DDBJ databases">
        <authorList>
            <person name="Liu G."/>
        </authorList>
    </citation>
    <scope>NUCLEOTIDE SEQUENCE [LARGE SCALE GENOMIC DNA]</scope>
    <source>
        <strain evidence="3 4">DSM 19099</strain>
    </source>
</reference>
<dbReference type="RefSeq" id="WP_134258674.1">
    <property type="nucleotide sequence ID" value="NZ_LDIM01000012.1"/>
</dbReference>
<dbReference type="Gene3D" id="3.40.50.2020">
    <property type="match status" value="1"/>
</dbReference>
<comment type="caution">
    <text evidence="3">The sequence shown here is derived from an EMBL/GenBank/DDBJ whole genome shotgun (WGS) entry which is preliminary data.</text>
</comment>
<dbReference type="InterPro" id="IPR000836">
    <property type="entry name" value="PRTase_dom"/>
</dbReference>
<dbReference type="InterPro" id="IPR051910">
    <property type="entry name" value="ComF/GntX_DNA_util-trans"/>
</dbReference>
<accession>A0A4Y7WS57</accession>